<feature type="region of interest" description="Disordered" evidence="8">
    <location>
        <begin position="1"/>
        <end position="28"/>
    </location>
</feature>
<dbReference type="InterPro" id="IPR013685">
    <property type="entry name" value="POTRA_FtsQ_type"/>
</dbReference>
<evidence type="ECO:0000313" key="12">
    <source>
        <dbReference type="Proteomes" id="UP000251891"/>
    </source>
</evidence>
<evidence type="ECO:0000259" key="10">
    <source>
        <dbReference type="PROSITE" id="PS51779"/>
    </source>
</evidence>
<dbReference type="InterPro" id="IPR005548">
    <property type="entry name" value="Cell_div_FtsQ/DivIB_C"/>
</dbReference>
<sequence>MADTETETDKPPEQADPAAESSPGPARTRRRLDRWKAAFVALLVLGVLGTAAWAVLGSRLLVVRQVEVAGTHLVARDRLVAAAQVQLGHPLARLDTGAVRDRVTALREVESARVERRWPTTVRIVVRERIPLVAVERGGRFYQLDRHGVTVTDTAARPGLPLLVVTAPGPADPATGAALRVLRSLPTRLTGRLVAIEAPGPEDVTLRLKAGTAVVWGAPERAAEKIRLIDALQGTPAGRSARSIDVSSPEVVTTS</sequence>
<dbReference type="Pfam" id="PF08478">
    <property type="entry name" value="POTRA_1"/>
    <property type="match status" value="1"/>
</dbReference>
<comment type="caution">
    <text evidence="11">The sequence shown here is derived from an EMBL/GenBank/DDBJ whole genome shotgun (WGS) entry which is preliminary data.</text>
</comment>
<dbReference type="RefSeq" id="WP_111863863.1">
    <property type="nucleotide sequence ID" value="NZ_QLYX01000002.1"/>
</dbReference>
<keyword evidence="4 9" id="KW-0812">Transmembrane</keyword>
<feature type="domain" description="POTRA" evidence="10">
    <location>
        <begin position="61"/>
        <end position="129"/>
    </location>
</feature>
<dbReference type="EMBL" id="QLYX01000002">
    <property type="protein sequence ID" value="RAY16524.1"/>
    <property type="molecule type" value="Genomic_DNA"/>
</dbReference>
<feature type="transmembrane region" description="Helical" evidence="9">
    <location>
        <begin position="37"/>
        <end position="56"/>
    </location>
</feature>
<evidence type="ECO:0000313" key="11">
    <source>
        <dbReference type="EMBL" id="RAY16524.1"/>
    </source>
</evidence>
<dbReference type="InterPro" id="IPR050487">
    <property type="entry name" value="FtsQ_DivIB"/>
</dbReference>
<evidence type="ECO:0000256" key="4">
    <source>
        <dbReference type="ARBA" id="ARBA00022692"/>
    </source>
</evidence>
<dbReference type="Gene3D" id="3.10.20.310">
    <property type="entry name" value="membrane protein fhac"/>
    <property type="match status" value="1"/>
</dbReference>
<keyword evidence="5 9" id="KW-1133">Transmembrane helix</keyword>
<keyword evidence="6 9" id="KW-0472">Membrane</keyword>
<dbReference type="InterPro" id="IPR034746">
    <property type="entry name" value="POTRA"/>
</dbReference>
<dbReference type="GO" id="GO:0005886">
    <property type="term" value="C:plasma membrane"/>
    <property type="evidence" value="ECO:0007669"/>
    <property type="project" value="TreeGrafter"/>
</dbReference>
<evidence type="ECO:0000256" key="2">
    <source>
        <dbReference type="ARBA" id="ARBA00022475"/>
    </source>
</evidence>
<name>A0A365HBJ5_9ACTN</name>
<protein>
    <submittedName>
        <fullName evidence="11">Cell division protein FtsQ</fullName>
    </submittedName>
</protein>
<evidence type="ECO:0000256" key="1">
    <source>
        <dbReference type="ARBA" id="ARBA00004370"/>
    </source>
</evidence>
<reference evidence="11 12" key="1">
    <citation type="submission" date="2018-06" db="EMBL/GenBank/DDBJ databases">
        <title>Actinomadura craniellae sp. nov. isolated from marine sponge Craniella sp.</title>
        <authorList>
            <person name="Li L."/>
            <person name="Xu Q.H."/>
            <person name="Lin H.W."/>
            <person name="Lu Y.H."/>
        </authorList>
    </citation>
    <scope>NUCLEOTIDE SEQUENCE [LARGE SCALE GENOMIC DNA]</scope>
    <source>
        <strain evidence="11 12">LHW63021</strain>
    </source>
</reference>
<dbReference type="PANTHER" id="PTHR37820">
    <property type="entry name" value="CELL DIVISION PROTEIN DIVIB"/>
    <property type="match status" value="1"/>
</dbReference>
<evidence type="ECO:0000256" key="7">
    <source>
        <dbReference type="ARBA" id="ARBA00023306"/>
    </source>
</evidence>
<evidence type="ECO:0000256" key="5">
    <source>
        <dbReference type="ARBA" id="ARBA00022989"/>
    </source>
</evidence>
<dbReference type="AlphaFoldDB" id="A0A365HBJ5"/>
<gene>
    <name evidence="11" type="ORF">DPM19_06585</name>
</gene>
<keyword evidence="7" id="KW-0131">Cell cycle</keyword>
<keyword evidence="2" id="KW-1003">Cell membrane</keyword>
<dbReference type="Pfam" id="PF03799">
    <property type="entry name" value="FtsQ_DivIB_C"/>
    <property type="match status" value="1"/>
</dbReference>
<dbReference type="OrthoDB" id="9790760at2"/>
<evidence type="ECO:0000256" key="8">
    <source>
        <dbReference type="SAM" id="MobiDB-lite"/>
    </source>
</evidence>
<evidence type="ECO:0000256" key="9">
    <source>
        <dbReference type="SAM" id="Phobius"/>
    </source>
</evidence>
<dbReference type="Proteomes" id="UP000251891">
    <property type="component" value="Unassembled WGS sequence"/>
</dbReference>
<dbReference type="PANTHER" id="PTHR37820:SF1">
    <property type="entry name" value="CELL DIVISION PROTEIN FTSQ"/>
    <property type="match status" value="1"/>
</dbReference>
<keyword evidence="3 11" id="KW-0132">Cell division</keyword>
<evidence type="ECO:0000256" key="6">
    <source>
        <dbReference type="ARBA" id="ARBA00023136"/>
    </source>
</evidence>
<keyword evidence="12" id="KW-1185">Reference proteome</keyword>
<dbReference type="GO" id="GO:0051301">
    <property type="term" value="P:cell division"/>
    <property type="evidence" value="ECO:0007669"/>
    <property type="project" value="UniProtKB-KW"/>
</dbReference>
<evidence type="ECO:0000256" key="3">
    <source>
        <dbReference type="ARBA" id="ARBA00022618"/>
    </source>
</evidence>
<dbReference type="PROSITE" id="PS51779">
    <property type="entry name" value="POTRA"/>
    <property type="match status" value="1"/>
</dbReference>
<organism evidence="11 12">
    <name type="scientific">Actinomadura craniellae</name>
    <dbReference type="NCBI Taxonomy" id="2231787"/>
    <lineage>
        <taxon>Bacteria</taxon>
        <taxon>Bacillati</taxon>
        <taxon>Actinomycetota</taxon>
        <taxon>Actinomycetes</taxon>
        <taxon>Streptosporangiales</taxon>
        <taxon>Thermomonosporaceae</taxon>
        <taxon>Actinomadura</taxon>
    </lineage>
</organism>
<proteinExistence type="predicted"/>
<comment type="subcellular location">
    <subcellularLocation>
        <location evidence="1">Membrane</location>
    </subcellularLocation>
</comment>
<accession>A0A365HBJ5</accession>